<reference evidence="7" key="1">
    <citation type="journal article" date="2019" name="Int. J. Syst. Evol. Microbiol.">
        <title>The Global Catalogue of Microorganisms (GCM) 10K type strain sequencing project: providing services to taxonomists for standard genome sequencing and annotation.</title>
        <authorList>
            <consortium name="The Broad Institute Genomics Platform"/>
            <consortium name="The Broad Institute Genome Sequencing Center for Infectious Disease"/>
            <person name="Wu L."/>
            <person name="Ma J."/>
        </authorList>
    </citation>
    <scope>NUCLEOTIDE SEQUENCE [LARGE SCALE GENOMIC DNA]</scope>
    <source>
        <strain evidence="7">JCM 30742</strain>
    </source>
</reference>
<evidence type="ECO:0000313" key="7">
    <source>
        <dbReference type="Proteomes" id="UP001500752"/>
    </source>
</evidence>
<feature type="domain" description="Glycosyltransferase 2-like" evidence="5">
    <location>
        <begin position="12"/>
        <end position="162"/>
    </location>
</feature>
<gene>
    <name evidence="6" type="ORF">GCM10023081_33020</name>
</gene>
<dbReference type="Proteomes" id="UP001500752">
    <property type="component" value="Unassembled WGS sequence"/>
</dbReference>
<dbReference type="Pfam" id="PF00535">
    <property type="entry name" value="Glycos_transf_2"/>
    <property type="match status" value="1"/>
</dbReference>
<evidence type="ECO:0000256" key="2">
    <source>
        <dbReference type="ARBA" id="ARBA00006739"/>
    </source>
</evidence>
<dbReference type="PANTHER" id="PTHR43179:SF12">
    <property type="entry name" value="GALACTOFURANOSYLTRANSFERASE GLFT2"/>
    <property type="match status" value="1"/>
</dbReference>
<dbReference type="EMBL" id="BAABEO010000023">
    <property type="protein sequence ID" value="GAA3693052.1"/>
    <property type="molecule type" value="Genomic_DNA"/>
</dbReference>
<organism evidence="6 7">
    <name type="scientific">Arthrobacter ginkgonis</name>
    <dbReference type="NCBI Taxonomy" id="1630594"/>
    <lineage>
        <taxon>Bacteria</taxon>
        <taxon>Bacillati</taxon>
        <taxon>Actinomycetota</taxon>
        <taxon>Actinomycetes</taxon>
        <taxon>Micrococcales</taxon>
        <taxon>Micrococcaceae</taxon>
        <taxon>Arthrobacter</taxon>
    </lineage>
</organism>
<dbReference type="InterPro" id="IPR001173">
    <property type="entry name" value="Glyco_trans_2-like"/>
</dbReference>
<dbReference type="InterPro" id="IPR029044">
    <property type="entry name" value="Nucleotide-diphossugar_trans"/>
</dbReference>
<dbReference type="PANTHER" id="PTHR43179">
    <property type="entry name" value="RHAMNOSYLTRANSFERASE WBBL"/>
    <property type="match status" value="1"/>
</dbReference>
<sequence>MTENATADDVVIAVLTYRRPQDIALALPRLVEQAAKAETARPASVLVIDNDPEASARQTVQRIADLSGPEVRYVHEPRPGIAAARNRALREAGDARLLVFIDDDEVPSENWLNHLLRLYRSTGAAAVVGPVISEFAADPSPWVSAGDFFRRRRLPTGTEVDVAATNNLLLDMQWIRNLELEFDERFGITGGSDTLFTRSLVSQGGRMVWCDEAMVVDMVPPGRLTRDWVLRRALRTGNCTSRVHLELARDGIHTLAVRARLLGPGSVRLAGGTVRYLTGKLTRSLPHEAKGLRTAARGLGMVSGALGYVYAEYRRK</sequence>
<dbReference type="RefSeq" id="WP_345152472.1">
    <property type="nucleotide sequence ID" value="NZ_BAABEO010000023.1"/>
</dbReference>
<proteinExistence type="inferred from homology"/>
<evidence type="ECO:0000259" key="5">
    <source>
        <dbReference type="Pfam" id="PF00535"/>
    </source>
</evidence>
<comment type="similarity">
    <text evidence="2">Belongs to the glycosyltransferase 2 family.</text>
</comment>
<protein>
    <recommendedName>
        <fullName evidence="5">Glycosyltransferase 2-like domain-containing protein</fullName>
    </recommendedName>
</protein>
<evidence type="ECO:0000256" key="3">
    <source>
        <dbReference type="ARBA" id="ARBA00022676"/>
    </source>
</evidence>
<keyword evidence="7" id="KW-1185">Reference proteome</keyword>
<dbReference type="SUPFAM" id="SSF53448">
    <property type="entry name" value="Nucleotide-diphospho-sugar transferases"/>
    <property type="match status" value="1"/>
</dbReference>
<name>A0ABP7CS57_9MICC</name>
<comment type="pathway">
    <text evidence="1">Cell wall biogenesis; cell wall polysaccharide biosynthesis.</text>
</comment>
<comment type="caution">
    <text evidence="6">The sequence shown here is derived from an EMBL/GenBank/DDBJ whole genome shotgun (WGS) entry which is preliminary data.</text>
</comment>
<evidence type="ECO:0000256" key="4">
    <source>
        <dbReference type="ARBA" id="ARBA00022679"/>
    </source>
</evidence>
<accession>A0ABP7CS57</accession>
<evidence type="ECO:0000256" key="1">
    <source>
        <dbReference type="ARBA" id="ARBA00004776"/>
    </source>
</evidence>
<keyword evidence="3" id="KW-0328">Glycosyltransferase</keyword>
<keyword evidence="4" id="KW-0808">Transferase</keyword>
<dbReference type="Gene3D" id="3.90.550.10">
    <property type="entry name" value="Spore Coat Polysaccharide Biosynthesis Protein SpsA, Chain A"/>
    <property type="match status" value="1"/>
</dbReference>
<dbReference type="CDD" id="cd00761">
    <property type="entry name" value="Glyco_tranf_GTA_type"/>
    <property type="match status" value="1"/>
</dbReference>
<evidence type="ECO:0000313" key="6">
    <source>
        <dbReference type="EMBL" id="GAA3693052.1"/>
    </source>
</evidence>